<feature type="compositionally biased region" description="Polar residues" evidence="7">
    <location>
        <begin position="1237"/>
        <end position="1251"/>
    </location>
</feature>
<dbReference type="GeneTree" id="ENSGT00940000166822"/>
<dbReference type="PROSITE" id="PS50916">
    <property type="entry name" value="RABBD"/>
    <property type="match status" value="1"/>
</dbReference>
<dbReference type="SMART" id="SM00239">
    <property type="entry name" value="C2"/>
    <property type="match status" value="2"/>
</dbReference>
<feature type="domain" description="C2" evidence="8">
    <location>
        <begin position="1465"/>
        <end position="1594"/>
    </location>
</feature>
<feature type="domain" description="RabBD" evidence="9">
    <location>
        <begin position="1"/>
        <end position="57"/>
    </location>
</feature>
<feature type="region of interest" description="Disordered" evidence="7">
    <location>
        <begin position="121"/>
        <end position="168"/>
    </location>
</feature>
<feature type="region of interest" description="Disordered" evidence="7">
    <location>
        <begin position="1217"/>
        <end position="1262"/>
    </location>
</feature>
<accession>A0AAY4AJT9</accession>
<dbReference type="Proteomes" id="UP000694580">
    <property type="component" value="Chromosome 2"/>
</dbReference>
<organism evidence="10 11">
    <name type="scientific">Denticeps clupeoides</name>
    <name type="common">denticle herring</name>
    <dbReference type="NCBI Taxonomy" id="299321"/>
    <lineage>
        <taxon>Eukaryota</taxon>
        <taxon>Metazoa</taxon>
        <taxon>Chordata</taxon>
        <taxon>Craniata</taxon>
        <taxon>Vertebrata</taxon>
        <taxon>Euteleostomi</taxon>
        <taxon>Actinopterygii</taxon>
        <taxon>Neopterygii</taxon>
        <taxon>Teleostei</taxon>
        <taxon>Clupei</taxon>
        <taxon>Clupeiformes</taxon>
        <taxon>Denticipitoidei</taxon>
        <taxon>Denticipitidae</taxon>
        <taxon>Denticeps</taxon>
    </lineage>
</organism>
<dbReference type="InterPro" id="IPR035892">
    <property type="entry name" value="C2_domain_sf"/>
</dbReference>
<dbReference type="PANTHER" id="PTHR45716">
    <property type="entry name" value="BITESIZE, ISOFORM I"/>
    <property type="match status" value="1"/>
</dbReference>
<dbReference type="SUPFAM" id="SSF49562">
    <property type="entry name" value="C2 domain (Calcium/lipid-binding domain, CaLB)"/>
    <property type="match status" value="2"/>
</dbReference>
<dbReference type="Pfam" id="PF00168">
    <property type="entry name" value="C2"/>
    <property type="match status" value="2"/>
</dbReference>
<feature type="region of interest" description="Disordered" evidence="7">
    <location>
        <begin position="326"/>
        <end position="348"/>
    </location>
</feature>
<dbReference type="GO" id="GO:0005886">
    <property type="term" value="C:plasma membrane"/>
    <property type="evidence" value="ECO:0007669"/>
    <property type="project" value="UniProtKB-SubCell"/>
</dbReference>
<evidence type="ECO:0000313" key="11">
    <source>
        <dbReference type="Proteomes" id="UP000694580"/>
    </source>
</evidence>
<feature type="compositionally biased region" description="Basic and acidic residues" evidence="7">
    <location>
        <begin position="606"/>
        <end position="621"/>
    </location>
</feature>
<dbReference type="FunFam" id="2.60.40.150:FF:000040">
    <property type="entry name" value="synaptotagmin-like protein 2 isoform X2"/>
    <property type="match status" value="1"/>
</dbReference>
<keyword evidence="5" id="KW-0472">Membrane</keyword>
<evidence type="ECO:0000256" key="2">
    <source>
        <dbReference type="ARBA" id="ARBA00022475"/>
    </source>
</evidence>
<keyword evidence="3" id="KW-0268">Exocytosis</keyword>
<reference evidence="10 11" key="1">
    <citation type="submission" date="2020-06" db="EMBL/GenBank/DDBJ databases">
        <authorList>
            <consortium name="Wellcome Sanger Institute Data Sharing"/>
        </authorList>
    </citation>
    <scope>NUCLEOTIDE SEQUENCE [LARGE SCALE GENOMIC DNA]</scope>
</reference>
<feature type="compositionally biased region" description="Basic and acidic residues" evidence="7">
    <location>
        <begin position="121"/>
        <end position="132"/>
    </location>
</feature>
<evidence type="ECO:0000256" key="3">
    <source>
        <dbReference type="ARBA" id="ARBA00022483"/>
    </source>
</evidence>
<dbReference type="FunFam" id="2.60.40.150:FF:000006">
    <property type="entry name" value="Synaptotagmin-like 5, isoform CRA_a"/>
    <property type="match status" value="1"/>
</dbReference>
<sequence>MIDLSYLTEEEQEVILNVLKRDAELKKAEGARVKQLQKVPPKECSLKNMTGEWFYEVKSKRHRDTIHGSDIIVASMKQAKPKTPDITPPCSTSGRTLELSSKPSVNTAECTEEINNLEKSIQKDHLKKDMRSPKLRHNPFNSESVNSDGHLMNGTKAADTSTEPEPSLKHLQSNTTIMKIHGQENPVRRPLGPAPVPKKRTMLNRTLTDSSGSGTRTPAPRIIHKQNSSRSSADFQAAESATGRGEPAEMERAGGEAIIPQFTDLKHSPLLDADKVQMSDNKAEGLLDLQIAAAESKNTRHVEAHPNVSEVVTKQSTTKSARLAAGKNQSSELNTRQLAQHQQRETDTDMPVYKEKLEIRAVNPDLRKAKLELLPVLKETYPSSTLDNAEKSMAMLAEENTSKSKLTEAEGESIAKVLEWFSRSSDNSNREDDESSIQDLDVTKEDTTDFEDEVKQINLPVRGNIYSITPRQGEGKGRELDVRLFPGSLSWSEEQSIGPYEETEALEEDNALSIQQLPGNMEKTHTAPLDKEIPCSEHLKGDEDLTLHDESHLSHLRTMYNEKPPKIAGLKSFWERENIGPKILISRSTLNADIKPINQGEINPIKPRERVKGSSEPKAIDAKQGNGEQGQRFDSDLKGPPWCTLSPQQDDRDELVQNVSMYPQRDTTVKMSLLSSNSNLTREPLSETERHITHEPVVSLTGQKTIPGTEEQEDLFESSFISRTKTPVPTSSVLQIKQDLQQPEGRGDKIRQLRSFWENERVGPKMNICKSKDAEFKLNQSPVRSSARLNKRFTKSAFDLRSTGLGASNECSDSFLQQPKNFSMGPGKDKNEKSSISDAQFKNLRDFWGGAPSFQTGPKSPSSKDRPHKPKGHLTNTIQLVCLADPVQSVSSGNCSARVMEKSSSRVYRDENLLTKTNSSKEHASPALPKERHRNIDRWAGSSAKRSSVETKSGKSSHKSVEPDHKKMFHQQSRRNSEQILASAVVAKSCTSQPRMPTTGNLNERAQALRRATSMHVLSAGDVHDQTMLSKKTLELNMQRSKKGLDISMEQSRKEDDIVSSKTLEIVKSRERITERRPSRTSEDSESQQVLARSFIPRDYQHYLGISNVTDTEAVLDGEELKEEICTSFSTECDCSRFGELVRSSTPLGSDELTGRRESGSQRPGSRARASEGGQIGISEPWSTFQRNPQGQGEDDGPLQKALRRAATRPAFIKSLEDLTSLPRQEKESAKVEDFVYSSNDEPSPPTSSLSDPEHMKKMSKSVPSFLHKENEGGESDATSVRSIRSARTCMKGQSLTNLSDSSGMASVSSVSGSAMSVYSGDFGGIEVQGTIQFTLNYLQKLREFHIFVVQCKNLAAVDSKRNRSDPYVKSYLIPDKANLGKRKTSVKKKTISPVFNEILRYRVRMDYLKTQTLNLSVWHHDTFGRNCFLGEVEVDLSTWDFGNTQMNYLALKSKTASNLPQSDYRGEMRLAVRFLPPILHSKKTMGCGEVHIWVKDCKNLPVIRSSGIDPYVKCFVLPDTSRKSRQKTRVLKKSDCPVFNHTMVYDGFQAEDLREACVELTVWDRDRLASHLLGGLRLGLGTGKSYGAQVDWMDSTTQEVSLWERMMRNPNDWVEDLLPLRMLNKAKTQWK</sequence>
<dbReference type="InterPro" id="IPR043567">
    <property type="entry name" value="SYTL1-5_C2B"/>
</dbReference>
<dbReference type="PROSITE" id="PS50004">
    <property type="entry name" value="C2"/>
    <property type="match status" value="2"/>
</dbReference>
<dbReference type="RefSeq" id="XP_028826156.1">
    <property type="nucleotide sequence ID" value="XM_028970323.1"/>
</dbReference>
<dbReference type="GeneID" id="114784713"/>
<dbReference type="Ensembl" id="ENSDCDT00010007973.1">
    <property type="protein sequence ID" value="ENSDCDP00010007591.1"/>
    <property type="gene ID" value="ENSDCDG00010003407.1"/>
</dbReference>
<dbReference type="GO" id="GO:0006886">
    <property type="term" value="P:intracellular protein transport"/>
    <property type="evidence" value="ECO:0007669"/>
    <property type="project" value="InterPro"/>
</dbReference>
<feature type="compositionally biased region" description="Polar residues" evidence="7">
    <location>
        <begin position="158"/>
        <end position="168"/>
    </location>
</feature>
<feature type="region of interest" description="Disordered" evidence="7">
    <location>
        <begin position="424"/>
        <end position="448"/>
    </location>
</feature>
<dbReference type="GO" id="GO:0031267">
    <property type="term" value="F:small GTPase binding"/>
    <property type="evidence" value="ECO:0007669"/>
    <property type="project" value="InterPro"/>
</dbReference>
<feature type="region of interest" description="Disordered" evidence="7">
    <location>
        <begin position="79"/>
        <end position="104"/>
    </location>
</feature>
<dbReference type="CDD" id="cd04020">
    <property type="entry name" value="C2B_SLP_1-2-3-4"/>
    <property type="match status" value="1"/>
</dbReference>
<evidence type="ECO:0000313" key="10">
    <source>
        <dbReference type="Ensembl" id="ENSDCDP00010007591.1"/>
    </source>
</evidence>
<feature type="region of interest" description="Disordered" evidence="7">
    <location>
        <begin position="1070"/>
        <end position="1090"/>
    </location>
</feature>
<evidence type="ECO:0000256" key="1">
    <source>
        <dbReference type="ARBA" id="ARBA00004236"/>
    </source>
</evidence>
<comment type="subcellular location">
    <subcellularLocation>
        <location evidence="1">Cell membrane</location>
    </subcellularLocation>
</comment>
<protein>
    <recommendedName>
        <fullName evidence="6">Synaptotagmin-like protein 2</fullName>
    </recommendedName>
</protein>
<dbReference type="Gene3D" id="2.60.40.150">
    <property type="entry name" value="C2 domain"/>
    <property type="match status" value="2"/>
</dbReference>
<evidence type="ECO:0000256" key="4">
    <source>
        <dbReference type="ARBA" id="ARBA00022737"/>
    </source>
</evidence>
<dbReference type="GO" id="GO:0042043">
    <property type="term" value="F:neurexin family protein binding"/>
    <property type="evidence" value="ECO:0007669"/>
    <property type="project" value="TreeGrafter"/>
</dbReference>
<feature type="domain" description="C2" evidence="8">
    <location>
        <begin position="1328"/>
        <end position="1450"/>
    </location>
</feature>
<dbReference type="CDD" id="cd08393">
    <property type="entry name" value="C2A_SLP-1_2"/>
    <property type="match status" value="1"/>
</dbReference>
<feature type="compositionally biased region" description="Polar residues" evidence="7">
    <location>
        <begin position="327"/>
        <end position="341"/>
    </location>
</feature>
<feature type="compositionally biased region" description="Basic and acidic residues" evidence="7">
    <location>
        <begin position="947"/>
        <end position="965"/>
    </location>
</feature>
<feature type="compositionally biased region" description="Polar residues" evidence="7">
    <location>
        <begin position="89"/>
        <end position="104"/>
    </location>
</feature>
<feature type="compositionally biased region" description="Polar residues" evidence="7">
    <location>
        <begin position="203"/>
        <end position="216"/>
    </location>
</feature>
<dbReference type="RefSeq" id="XP_028826158.1">
    <property type="nucleotide sequence ID" value="XM_028970325.1"/>
</dbReference>
<feature type="region of interest" description="Disordered" evidence="7">
    <location>
        <begin position="598"/>
        <end position="652"/>
    </location>
</feature>
<feature type="compositionally biased region" description="Basic and acidic residues" evidence="7">
    <location>
        <begin position="899"/>
        <end position="924"/>
    </location>
</feature>
<keyword evidence="11" id="KW-1185">Reference proteome</keyword>
<reference evidence="10" key="3">
    <citation type="submission" date="2025-09" db="UniProtKB">
        <authorList>
            <consortium name="Ensembl"/>
        </authorList>
    </citation>
    <scope>IDENTIFICATION</scope>
</reference>
<keyword evidence="4" id="KW-0677">Repeat</keyword>
<dbReference type="Gene3D" id="6.10.250.3000">
    <property type="match status" value="1"/>
</dbReference>
<proteinExistence type="predicted"/>
<dbReference type="PANTHER" id="PTHR45716:SF5">
    <property type="entry name" value="SYNAPTOTAGMIN-LIKE PROTEIN 2"/>
    <property type="match status" value="1"/>
</dbReference>
<feature type="region of interest" description="Disordered" evidence="7">
    <location>
        <begin position="816"/>
        <end position="835"/>
    </location>
</feature>
<feature type="compositionally biased region" description="Basic and acidic residues" evidence="7">
    <location>
        <begin position="1070"/>
        <end position="1083"/>
    </location>
</feature>
<dbReference type="GO" id="GO:0070382">
    <property type="term" value="C:exocytic vesicle"/>
    <property type="evidence" value="ECO:0007669"/>
    <property type="project" value="TreeGrafter"/>
</dbReference>
<name>A0AAY4AJT9_9TELE</name>
<feature type="compositionally biased region" description="Polar residues" evidence="7">
    <location>
        <begin position="1181"/>
        <end position="1191"/>
    </location>
</feature>
<evidence type="ECO:0000259" key="8">
    <source>
        <dbReference type="PROSITE" id="PS50004"/>
    </source>
</evidence>
<feature type="compositionally biased region" description="Basic and acidic residues" evidence="7">
    <location>
        <begin position="1224"/>
        <end position="1234"/>
    </location>
</feature>
<evidence type="ECO:0000256" key="6">
    <source>
        <dbReference type="ARBA" id="ARBA00072164"/>
    </source>
</evidence>
<feature type="region of interest" description="Disordered" evidence="7">
    <location>
        <begin position="1144"/>
        <end position="1198"/>
    </location>
</feature>
<dbReference type="GO" id="GO:0006887">
    <property type="term" value="P:exocytosis"/>
    <property type="evidence" value="ECO:0007669"/>
    <property type="project" value="UniProtKB-KW"/>
</dbReference>
<gene>
    <name evidence="10" type="primary">sytl2b</name>
</gene>
<feature type="region of interest" description="Disordered" evidence="7">
    <location>
        <begin position="848"/>
        <end position="873"/>
    </location>
</feature>
<reference evidence="10" key="2">
    <citation type="submission" date="2025-08" db="UniProtKB">
        <authorList>
            <consortium name="Ensembl"/>
        </authorList>
    </citation>
    <scope>IDENTIFICATION</scope>
</reference>
<evidence type="ECO:0000256" key="7">
    <source>
        <dbReference type="SAM" id="MobiDB-lite"/>
    </source>
</evidence>
<dbReference type="InterPro" id="IPR000008">
    <property type="entry name" value="C2_dom"/>
</dbReference>
<evidence type="ECO:0000256" key="5">
    <source>
        <dbReference type="ARBA" id="ARBA00023136"/>
    </source>
</evidence>
<evidence type="ECO:0000259" key="9">
    <source>
        <dbReference type="PROSITE" id="PS50916"/>
    </source>
</evidence>
<feature type="region of interest" description="Disordered" evidence="7">
    <location>
        <begin position="893"/>
        <end position="965"/>
    </location>
</feature>
<keyword evidence="2" id="KW-1003">Cell membrane</keyword>
<dbReference type="InterPro" id="IPR010911">
    <property type="entry name" value="Rab_BD"/>
</dbReference>
<feature type="region of interest" description="Disordered" evidence="7">
    <location>
        <begin position="183"/>
        <end position="252"/>
    </location>
</feature>
<feature type="compositionally biased region" description="Polar residues" evidence="7">
    <location>
        <begin position="225"/>
        <end position="234"/>
    </location>
</feature>